<gene>
    <name evidence="1" type="ORF">TWF481_008975</name>
</gene>
<proteinExistence type="predicted"/>
<accession>A0AAV9W282</accession>
<evidence type="ECO:0000313" key="1">
    <source>
        <dbReference type="EMBL" id="KAK6501127.1"/>
    </source>
</evidence>
<protein>
    <recommendedName>
        <fullName evidence="3">UBA domain-containing protein</fullName>
    </recommendedName>
</protein>
<name>A0AAV9W282_9PEZI</name>
<dbReference type="Proteomes" id="UP001370758">
    <property type="component" value="Unassembled WGS sequence"/>
</dbReference>
<sequence>MPCAGIFVPCQTYHTFPANAPSDLKTLMRYGFPQETAEAILDTRGMTNWEVLQADCTALLFKKYWDWMNMNIASRGRKRGTEREMLEDLDRAAGSANCQRRKKCVIL</sequence>
<dbReference type="EMBL" id="JAVHJL010000006">
    <property type="protein sequence ID" value="KAK6501127.1"/>
    <property type="molecule type" value="Genomic_DNA"/>
</dbReference>
<reference evidence="1 2" key="1">
    <citation type="submission" date="2023-08" db="EMBL/GenBank/DDBJ databases">
        <authorList>
            <person name="Palmer J.M."/>
        </authorList>
    </citation>
    <scope>NUCLEOTIDE SEQUENCE [LARGE SCALE GENOMIC DNA]</scope>
    <source>
        <strain evidence="1 2">TWF481</strain>
    </source>
</reference>
<organism evidence="1 2">
    <name type="scientific">Arthrobotrys musiformis</name>
    <dbReference type="NCBI Taxonomy" id="47236"/>
    <lineage>
        <taxon>Eukaryota</taxon>
        <taxon>Fungi</taxon>
        <taxon>Dikarya</taxon>
        <taxon>Ascomycota</taxon>
        <taxon>Pezizomycotina</taxon>
        <taxon>Orbiliomycetes</taxon>
        <taxon>Orbiliales</taxon>
        <taxon>Orbiliaceae</taxon>
        <taxon>Arthrobotrys</taxon>
    </lineage>
</organism>
<evidence type="ECO:0008006" key="3">
    <source>
        <dbReference type="Google" id="ProtNLM"/>
    </source>
</evidence>
<evidence type="ECO:0000313" key="2">
    <source>
        <dbReference type="Proteomes" id="UP001370758"/>
    </source>
</evidence>
<comment type="caution">
    <text evidence="1">The sequence shown here is derived from an EMBL/GenBank/DDBJ whole genome shotgun (WGS) entry which is preliminary data.</text>
</comment>
<keyword evidence="2" id="KW-1185">Reference proteome</keyword>
<dbReference type="AlphaFoldDB" id="A0AAV9W282"/>